<organism evidence="1 2">
    <name type="scientific">Roseovarius albus</name>
    <dbReference type="NCBI Taxonomy" id="1247867"/>
    <lineage>
        <taxon>Bacteria</taxon>
        <taxon>Pseudomonadati</taxon>
        <taxon>Pseudomonadota</taxon>
        <taxon>Alphaproteobacteria</taxon>
        <taxon>Rhodobacterales</taxon>
        <taxon>Roseobacteraceae</taxon>
        <taxon>Roseovarius</taxon>
    </lineage>
</organism>
<accession>A0A1X6YD41</accession>
<dbReference type="EMBL" id="FWFX01000001">
    <property type="protein sequence ID" value="SLN17276.1"/>
    <property type="molecule type" value="Genomic_DNA"/>
</dbReference>
<evidence type="ECO:0000313" key="1">
    <source>
        <dbReference type="EMBL" id="SLN17276.1"/>
    </source>
</evidence>
<dbReference type="Proteomes" id="UP000193061">
    <property type="component" value="Unassembled WGS sequence"/>
</dbReference>
<proteinExistence type="predicted"/>
<keyword evidence="2" id="KW-1185">Reference proteome</keyword>
<gene>
    <name evidence="1" type="ORF">ROA7450_00546</name>
</gene>
<evidence type="ECO:0000313" key="2">
    <source>
        <dbReference type="Proteomes" id="UP000193061"/>
    </source>
</evidence>
<name>A0A1X6YD41_9RHOB</name>
<protein>
    <submittedName>
        <fullName evidence="1">Uncharacterized protein</fullName>
    </submittedName>
</protein>
<reference evidence="1 2" key="1">
    <citation type="submission" date="2017-03" db="EMBL/GenBank/DDBJ databases">
        <authorList>
            <person name="Afonso C.L."/>
            <person name="Miller P.J."/>
            <person name="Scott M.A."/>
            <person name="Spackman E."/>
            <person name="Goraichik I."/>
            <person name="Dimitrov K.M."/>
            <person name="Suarez D.L."/>
            <person name="Swayne D.E."/>
        </authorList>
    </citation>
    <scope>NUCLEOTIDE SEQUENCE [LARGE SCALE GENOMIC DNA]</scope>
    <source>
        <strain evidence="1 2">CECT 7450</strain>
    </source>
</reference>
<sequence>MRSRSRSRLKNNAERKFPVRVRVKCPETGYGLQYDEIYCWLQREVGAGNYVWTSDNQPGFDASAIFLRNLDDAKGLVERFELELLYLKEQVLV</sequence>
<dbReference type="AlphaFoldDB" id="A0A1X6YD41"/>